<dbReference type="SUPFAM" id="SSF57850">
    <property type="entry name" value="RING/U-box"/>
    <property type="match status" value="1"/>
</dbReference>
<evidence type="ECO:0000256" key="5">
    <source>
        <dbReference type="ARBA" id="ARBA00022679"/>
    </source>
</evidence>
<evidence type="ECO:0000256" key="10">
    <source>
        <dbReference type="ARBA" id="ARBA00022833"/>
    </source>
</evidence>
<comment type="catalytic activity">
    <reaction evidence="1">
        <text>S-ubiquitinyl-[E2 ubiquitin-conjugating enzyme]-L-cysteine + [acceptor protein]-L-lysine = [E2 ubiquitin-conjugating enzyme]-L-cysteine + N(6)-ubiquitinyl-[acceptor protein]-L-lysine.</text>
        <dbReference type="EC" id="2.3.2.27"/>
    </reaction>
</comment>
<evidence type="ECO:0000256" key="16">
    <source>
        <dbReference type="SAM" id="Phobius"/>
    </source>
</evidence>
<feature type="domain" description="RING-type" evidence="17">
    <location>
        <begin position="118"/>
        <end position="160"/>
    </location>
</feature>
<dbReference type="CDD" id="cd16461">
    <property type="entry name" value="RING-H2_EL5-like"/>
    <property type="match status" value="1"/>
</dbReference>
<dbReference type="InterPro" id="IPR013083">
    <property type="entry name" value="Znf_RING/FYVE/PHD"/>
</dbReference>
<keyword evidence="12 16" id="KW-0472">Membrane</keyword>
<comment type="subcellular location">
    <subcellularLocation>
        <location evidence="2">Membrane</location>
        <topology evidence="2">Single-pass membrane protein</topology>
    </subcellularLocation>
</comment>
<keyword evidence="7" id="KW-0479">Metal-binding</keyword>
<dbReference type="PANTHER" id="PTHR45768:SF16">
    <property type="entry name" value="E3 UBIQUITIN-PROTEIN LIGASE ATL4"/>
    <property type="match status" value="1"/>
</dbReference>
<dbReference type="Gene3D" id="3.30.40.10">
    <property type="entry name" value="Zinc/RING finger domain, C3HC4 (zinc finger)"/>
    <property type="match status" value="1"/>
</dbReference>
<protein>
    <recommendedName>
        <fullName evidence="4">RING-type E3 ubiquitin transferase</fullName>
        <ecNumber evidence="4">2.3.2.27</ecNumber>
    </recommendedName>
</protein>
<reference evidence="18 19" key="1">
    <citation type="journal article" date="2021" name="Commun. Biol.">
        <title>The genome of Shorea leprosula (Dipterocarpaceae) highlights the ecological relevance of drought in aseasonal tropical rainforests.</title>
        <authorList>
            <person name="Ng K.K.S."/>
            <person name="Kobayashi M.J."/>
            <person name="Fawcett J.A."/>
            <person name="Hatakeyama M."/>
            <person name="Paape T."/>
            <person name="Ng C.H."/>
            <person name="Ang C.C."/>
            <person name="Tnah L.H."/>
            <person name="Lee C.T."/>
            <person name="Nishiyama T."/>
            <person name="Sese J."/>
            <person name="O'Brien M.J."/>
            <person name="Copetti D."/>
            <person name="Mohd Noor M.I."/>
            <person name="Ong R.C."/>
            <person name="Putra M."/>
            <person name="Sireger I.Z."/>
            <person name="Indrioko S."/>
            <person name="Kosugi Y."/>
            <person name="Izuno A."/>
            <person name="Isagi Y."/>
            <person name="Lee S.L."/>
            <person name="Shimizu K.K."/>
        </authorList>
    </citation>
    <scope>NUCLEOTIDE SEQUENCE [LARGE SCALE GENOMIC DNA]</scope>
    <source>
        <strain evidence="18">214</strain>
    </source>
</reference>
<name>A0AAV5HP53_9ROSI</name>
<comment type="pathway">
    <text evidence="3">Protein modification; protein ubiquitination.</text>
</comment>
<keyword evidence="11 16" id="KW-1133">Transmembrane helix</keyword>
<dbReference type="PANTHER" id="PTHR45768">
    <property type="entry name" value="E3 UBIQUITIN-PROTEIN LIGASE RNF13-LIKE"/>
    <property type="match status" value="1"/>
</dbReference>
<feature type="region of interest" description="Disordered" evidence="15">
    <location>
        <begin position="236"/>
        <end position="255"/>
    </location>
</feature>
<dbReference type="GO" id="GO:0016020">
    <property type="term" value="C:membrane"/>
    <property type="evidence" value="ECO:0007669"/>
    <property type="project" value="UniProtKB-SubCell"/>
</dbReference>
<evidence type="ECO:0000313" key="19">
    <source>
        <dbReference type="Proteomes" id="UP001054252"/>
    </source>
</evidence>
<proteinExistence type="inferred from homology"/>
<keyword evidence="19" id="KW-1185">Reference proteome</keyword>
<dbReference type="Pfam" id="PF13639">
    <property type="entry name" value="zf-RING_2"/>
    <property type="match status" value="1"/>
</dbReference>
<comment type="caution">
    <text evidence="18">The sequence shown here is derived from an EMBL/GenBank/DDBJ whole genome shotgun (WGS) entry which is preliminary data.</text>
</comment>
<dbReference type="EC" id="2.3.2.27" evidence="4"/>
<feature type="transmembrane region" description="Helical" evidence="16">
    <location>
        <begin position="36"/>
        <end position="57"/>
    </location>
</feature>
<keyword evidence="8 14" id="KW-0863">Zinc-finger</keyword>
<dbReference type="PROSITE" id="PS50089">
    <property type="entry name" value="ZF_RING_2"/>
    <property type="match status" value="1"/>
</dbReference>
<evidence type="ECO:0000256" key="13">
    <source>
        <dbReference type="ARBA" id="ARBA00024209"/>
    </source>
</evidence>
<dbReference type="EMBL" id="BPVZ01000002">
    <property type="protein sequence ID" value="GKU88545.1"/>
    <property type="molecule type" value="Genomic_DNA"/>
</dbReference>
<sequence length="334" mass="36095">MSVAPPPPPLFLNNIGGSGGDSHSSSSDMEGIKPSILIIILILLITIIVSVSLCLLLRHLNSRCLRHLFRPASVVATGSSRISPAQTTTSSVADSLPMFTFSSITRRTATASVISGDCAICLSKFEAQDQLRLLPLCCHAFHTECIDTWLNSNQSCPLCRFPIYASEAEVLKILLSSSNGGVHDSFDGSDSFRIEIGTVSRRQTDSESGERRRSYSIGSFDYIVDGLSEVSMNITNQRSASDKEEVGGTEAEGAAAAPEENLAAEIANGRSWLKEYIDRLSFSASSRALSFRSSGRFFTGSSRRSDVAGVGDWDVEANRAGEEISEYFRWLSGV</sequence>
<dbReference type="GO" id="GO:0016567">
    <property type="term" value="P:protein ubiquitination"/>
    <property type="evidence" value="ECO:0007669"/>
    <property type="project" value="TreeGrafter"/>
</dbReference>
<dbReference type="FunFam" id="3.30.40.10:FF:000187">
    <property type="entry name" value="E3 ubiquitin-protein ligase ATL6"/>
    <property type="match status" value="1"/>
</dbReference>
<dbReference type="AlphaFoldDB" id="A0AAV5HP53"/>
<evidence type="ECO:0000256" key="8">
    <source>
        <dbReference type="ARBA" id="ARBA00022771"/>
    </source>
</evidence>
<gene>
    <name evidence="18" type="ORF">SLEP1_g2797</name>
</gene>
<dbReference type="GO" id="GO:0008270">
    <property type="term" value="F:zinc ion binding"/>
    <property type="evidence" value="ECO:0007669"/>
    <property type="project" value="UniProtKB-KW"/>
</dbReference>
<evidence type="ECO:0000256" key="12">
    <source>
        <dbReference type="ARBA" id="ARBA00023136"/>
    </source>
</evidence>
<evidence type="ECO:0000256" key="3">
    <source>
        <dbReference type="ARBA" id="ARBA00004906"/>
    </source>
</evidence>
<keyword evidence="6 16" id="KW-0812">Transmembrane</keyword>
<evidence type="ECO:0000256" key="11">
    <source>
        <dbReference type="ARBA" id="ARBA00022989"/>
    </source>
</evidence>
<evidence type="ECO:0000256" key="9">
    <source>
        <dbReference type="ARBA" id="ARBA00022786"/>
    </source>
</evidence>
<evidence type="ECO:0000256" key="1">
    <source>
        <dbReference type="ARBA" id="ARBA00000900"/>
    </source>
</evidence>
<evidence type="ECO:0000256" key="7">
    <source>
        <dbReference type="ARBA" id="ARBA00022723"/>
    </source>
</evidence>
<evidence type="ECO:0000259" key="17">
    <source>
        <dbReference type="PROSITE" id="PS50089"/>
    </source>
</evidence>
<keyword evidence="10" id="KW-0862">Zinc</keyword>
<evidence type="ECO:0000256" key="4">
    <source>
        <dbReference type="ARBA" id="ARBA00012483"/>
    </source>
</evidence>
<evidence type="ECO:0000256" key="2">
    <source>
        <dbReference type="ARBA" id="ARBA00004167"/>
    </source>
</evidence>
<dbReference type="SMART" id="SM00184">
    <property type="entry name" value="RING"/>
    <property type="match status" value="1"/>
</dbReference>
<evidence type="ECO:0000256" key="6">
    <source>
        <dbReference type="ARBA" id="ARBA00022692"/>
    </source>
</evidence>
<keyword evidence="5" id="KW-0808">Transferase</keyword>
<evidence type="ECO:0000256" key="15">
    <source>
        <dbReference type="SAM" id="MobiDB-lite"/>
    </source>
</evidence>
<organism evidence="18 19">
    <name type="scientific">Rubroshorea leprosula</name>
    <dbReference type="NCBI Taxonomy" id="152421"/>
    <lineage>
        <taxon>Eukaryota</taxon>
        <taxon>Viridiplantae</taxon>
        <taxon>Streptophyta</taxon>
        <taxon>Embryophyta</taxon>
        <taxon>Tracheophyta</taxon>
        <taxon>Spermatophyta</taxon>
        <taxon>Magnoliopsida</taxon>
        <taxon>eudicotyledons</taxon>
        <taxon>Gunneridae</taxon>
        <taxon>Pentapetalae</taxon>
        <taxon>rosids</taxon>
        <taxon>malvids</taxon>
        <taxon>Malvales</taxon>
        <taxon>Dipterocarpaceae</taxon>
        <taxon>Rubroshorea</taxon>
    </lineage>
</organism>
<dbReference type="GO" id="GO:0061630">
    <property type="term" value="F:ubiquitin protein ligase activity"/>
    <property type="evidence" value="ECO:0007669"/>
    <property type="project" value="UniProtKB-EC"/>
</dbReference>
<comment type="similarity">
    <text evidence="13">Belongs to the RING-type zinc finger family. ATL subfamily.</text>
</comment>
<accession>A0AAV5HP53</accession>
<evidence type="ECO:0000256" key="14">
    <source>
        <dbReference type="PROSITE-ProRule" id="PRU00175"/>
    </source>
</evidence>
<dbReference type="InterPro" id="IPR001841">
    <property type="entry name" value="Znf_RING"/>
</dbReference>
<evidence type="ECO:0000313" key="18">
    <source>
        <dbReference type="EMBL" id="GKU88545.1"/>
    </source>
</evidence>
<dbReference type="Proteomes" id="UP001054252">
    <property type="component" value="Unassembled WGS sequence"/>
</dbReference>
<keyword evidence="9" id="KW-0833">Ubl conjugation pathway</keyword>